<dbReference type="Proteomes" id="UP000248054">
    <property type="component" value="Unassembled WGS sequence"/>
</dbReference>
<evidence type="ECO:0000256" key="10">
    <source>
        <dbReference type="PROSITE-ProRule" id="PRU01360"/>
    </source>
</evidence>
<dbReference type="InterPro" id="IPR000531">
    <property type="entry name" value="Beta-barrel_TonB"/>
</dbReference>
<dbReference type="InterPro" id="IPR012910">
    <property type="entry name" value="Plug_dom"/>
</dbReference>
<proteinExistence type="inferred from homology"/>
<evidence type="ECO:0000256" key="12">
    <source>
        <dbReference type="SAM" id="MobiDB-lite"/>
    </source>
</evidence>
<dbReference type="PANTHER" id="PTHR30069">
    <property type="entry name" value="TONB-DEPENDENT OUTER MEMBRANE RECEPTOR"/>
    <property type="match status" value="1"/>
</dbReference>
<evidence type="ECO:0000256" key="6">
    <source>
        <dbReference type="ARBA" id="ARBA00023077"/>
    </source>
</evidence>
<name>A0A2V4X7W2_9FLAO</name>
<keyword evidence="4 10" id="KW-0812">Transmembrane</keyword>
<keyword evidence="3 10" id="KW-1134">Transmembrane beta strand</keyword>
<comment type="subcellular location">
    <subcellularLocation>
        <location evidence="1 10">Cell outer membrane</location>
        <topology evidence="1 10">Multi-pass membrane protein</topology>
    </subcellularLocation>
</comment>
<dbReference type="Pfam" id="PF13715">
    <property type="entry name" value="CarbopepD_reg_2"/>
    <property type="match status" value="1"/>
</dbReference>
<accession>A0A2V4X7W2</accession>
<evidence type="ECO:0000256" key="9">
    <source>
        <dbReference type="ARBA" id="ARBA00023237"/>
    </source>
</evidence>
<sequence length="747" mass="83424">MNRLLFIVFSILCTTIYAQNSVSGKVLDKATNSPIPYATIYLPELETGTTTDEDGKFTIDLKKGTYKIVVSFIGFQSQALSISVPLSDSLTIILAESAMEMKEVIISTPFHKLQSENVMKVEQMKLKELKASGAVTLAEGLTNIAGVESVSTGNSIGKPVIRGLSSNRVLVYTQGVRLENQQYGDEHGLGINDAGLESVEVIKGPASLLYGSDALGGVLYLNPERFAQENESAADASLNYFSNTKGYSTNVGYKSSNNGFKFLFRGSLTEHSDYNTNKYRVTNTRYREQDFKAGLGYQSSNFKTEFRYNMNNAKLGLPEEIGIQSLSKTPMLPYQNINNHIFSSKSTIFFDDSSLDITLGYVFNNRKEFEVEHHHGSHDEHDHDEHDDEHDEHANELENLEAALQMKLKTFSYDVKYNLPDFGRFETILGIQGMNQKNLNYGKEILIPDATTNDLGILATSHIHFEALDVQLGARFDHRSISIENSENKTFNSVNGALGFKTNLFKNITARLNLASGFRAPNLAELASDGTHEGTNRYEIGNINLSNEQNFQIDLALEYRNEHIELFANAFYNKVNNYIFLNPNGEMINNDPVFAYEQDNARLYGGEFGLHLHPHPIHWLHLESSFETVVGQLENDDYLPMIPANSLTNILRVELDTKSVKSSYAFIKLRSTFAQKNVNAFETTSDAYNLLSAGIGGTFNLLNNEMTVTLSATNLLNTEYVHHLSRLKPDGILNMGRNINVGVTYSL</sequence>
<feature type="domain" description="TonB-dependent receptor plug" evidence="14">
    <location>
        <begin position="119"/>
        <end position="218"/>
    </location>
</feature>
<dbReference type="EMBL" id="QJTD01000002">
    <property type="protein sequence ID" value="PYE81739.1"/>
    <property type="molecule type" value="Genomic_DNA"/>
</dbReference>
<dbReference type="SUPFAM" id="SSF49464">
    <property type="entry name" value="Carboxypeptidase regulatory domain-like"/>
    <property type="match status" value="1"/>
</dbReference>
<dbReference type="GO" id="GO:0015344">
    <property type="term" value="F:siderophore uptake transmembrane transporter activity"/>
    <property type="evidence" value="ECO:0007669"/>
    <property type="project" value="TreeGrafter"/>
</dbReference>
<evidence type="ECO:0000256" key="8">
    <source>
        <dbReference type="ARBA" id="ARBA00023170"/>
    </source>
</evidence>
<dbReference type="SUPFAM" id="SSF56935">
    <property type="entry name" value="Porins"/>
    <property type="match status" value="1"/>
</dbReference>
<evidence type="ECO:0000313" key="16">
    <source>
        <dbReference type="Proteomes" id="UP000248054"/>
    </source>
</evidence>
<feature type="region of interest" description="Disordered" evidence="12">
    <location>
        <begin position="372"/>
        <end position="394"/>
    </location>
</feature>
<evidence type="ECO:0000256" key="3">
    <source>
        <dbReference type="ARBA" id="ARBA00022452"/>
    </source>
</evidence>
<keyword evidence="16" id="KW-1185">Reference proteome</keyword>
<dbReference type="RefSeq" id="WP_110475120.1">
    <property type="nucleotide sequence ID" value="NZ_BMWQ01000002.1"/>
</dbReference>
<dbReference type="PROSITE" id="PS52016">
    <property type="entry name" value="TONB_DEPENDENT_REC_3"/>
    <property type="match status" value="1"/>
</dbReference>
<dbReference type="Gene3D" id="2.170.130.10">
    <property type="entry name" value="TonB-dependent receptor, plug domain"/>
    <property type="match status" value="1"/>
</dbReference>
<dbReference type="InterPro" id="IPR008969">
    <property type="entry name" value="CarboxyPept-like_regulatory"/>
</dbReference>
<evidence type="ECO:0000313" key="15">
    <source>
        <dbReference type="EMBL" id="PYE81739.1"/>
    </source>
</evidence>
<evidence type="ECO:0000256" key="2">
    <source>
        <dbReference type="ARBA" id="ARBA00022448"/>
    </source>
</evidence>
<comment type="similarity">
    <text evidence="10 11">Belongs to the TonB-dependent receptor family.</text>
</comment>
<dbReference type="AlphaFoldDB" id="A0A2V4X7W2"/>
<reference evidence="15 16" key="1">
    <citation type="submission" date="2018-06" db="EMBL/GenBank/DDBJ databases">
        <title>Genomic Encyclopedia of Type Strains, Phase III (KMG-III): the genomes of soil and plant-associated and newly described type strains.</title>
        <authorList>
            <person name="Whitman W."/>
        </authorList>
    </citation>
    <scope>NUCLEOTIDE SEQUENCE [LARGE SCALE GENOMIC DNA]</scope>
    <source>
        <strain evidence="15 16">CECT 7945</strain>
    </source>
</reference>
<dbReference type="GO" id="GO:0009279">
    <property type="term" value="C:cell outer membrane"/>
    <property type="evidence" value="ECO:0007669"/>
    <property type="project" value="UniProtKB-SubCell"/>
</dbReference>
<keyword evidence="7 10" id="KW-0472">Membrane</keyword>
<dbReference type="PANTHER" id="PTHR30069:SF29">
    <property type="entry name" value="HEMOGLOBIN AND HEMOGLOBIN-HAPTOGLOBIN-BINDING PROTEIN 1-RELATED"/>
    <property type="match status" value="1"/>
</dbReference>
<dbReference type="InterPro" id="IPR036942">
    <property type="entry name" value="Beta-barrel_TonB_sf"/>
</dbReference>
<protein>
    <submittedName>
        <fullName evidence="15">Iron complex outermembrane receptor protein</fullName>
    </submittedName>
</protein>
<evidence type="ECO:0000259" key="14">
    <source>
        <dbReference type="Pfam" id="PF07715"/>
    </source>
</evidence>
<evidence type="ECO:0000256" key="11">
    <source>
        <dbReference type="RuleBase" id="RU003357"/>
    </source>
</evidence>
<comment type="caution">
    <text evidence="15">The sequence shown here is derived from an EMBL/GenBank/DDBJ whole genome shotgun (WGS) entry which is preliminary data.</text>
</comment>
<dbReference type="OrthoDB" id="9795928at2"/>
<feature type="domain" description="TonB-dependent receptor-like beta-barrel" evidence="13">
    <location>
        <begin position="238"/>
        <end position="715"/>
    </location>
</feature>
<keyword evidence="2 10" id="KW-0813">Transport</keyword>
<dbReference type="Gene3D" id="2.40.170.20">
    <property type="entry name" value="TonB-dependent receptor, beta-barrel domain"/>
    <property type="match status" value="1"/>
</dbReference>
<evidence type="ECO:0000256" key="4">
    <source>
        <dbReference type="ARBA" id="ARBA00022692"/>
    </source>
</evidence>
<dbReference type="Pfam" id="PF07715">
    <property type="entry name" value="Plug"/>
    <property type="match status" value="1"/>
</dbReference>
<dbReference type="Gene3D" id="2.60.40.1120">
    <property type="entry name" value="Carboxypeptidase-like, regulatory domain"/>
    <property type="match status" value="1"/>
</dbReference>
<evidence type="ECO:0000256" key="7">
    <source>
        <dbReference type="ARBA" id="ARBA00023136"/>
    </source>
</evidence>
<dbReference type="GO" id="GO:0044718">
    <property type="term" value="P:siderophore transmembrane transport"/>
    <property type="evidence" value="ECO:0007669"/>
    <property type="project" value="TreeGrafter"/>
</dbReference>
<dbReference type="InterPro" id="IPR039426">
    <property type="entry name" value="TonB-dep_rcpt-like"/>
</dbReference>
<gene>
    <name evidence="15" type="ORF">DFQ11_102313</name>
</gene>
<evidence type="ECO:0000256" key="1">
    <source>
        <dbReference type="ARBA" id="ARBA00004571"/>
    </source>
</evidence>
<keyword evidence="9 10" id="KW-0998">Cell outer membrane</keyword>
<evidence type="ECO:0000259" key="13">
    <source>
        <dbReference type="Pfam" id="PF00593"/>
    </source>
</evidence>
<dbReference type="InterPro" id="IPR037066">
    <property type="entry name" value="Plug_dom_sf"/>
</dbReference>
<dbReference type="Pfam" id="PF00593">
    <property type="entry name" value="TonB_dep_Rec_b-barrel"/>
    <property type="match status" value="1"/>
</dbReference>
<evidence type="ECO:0000256" key="5">
    <source>
        <dbReference type="ARBA" id="ARBA00022729"/>
    </source>
</evidence>
<feature type="compositionally biased region" description="Basic and acidic residues" evidence="12">
    <location>
        <begin position="372"/>
        <end position="384"/>
    </location>
</feature>
<keyword evidence="5" id="KW-0732">Signal</keyword>
<organism evidence="15 16">
    <name type="scientific">Winogradskyella epiphytica</name>
    <dbReference type="NCBI Taxonomy" id="262005"/>
    <lineage>
        <taxon>Bacteria</taxon>
        <taxon>Pseudomonadati</taxon>
        <taxon>Bacteroidota</taxon>
        <taxon>Flavobacteriia</taxon>
        <taxon>Flavobacteriales</taxon>
        <taxon>Flavobacteriaceae</taxon>
        <taxon>Winogradskyella</taxon>
    </lineage>
</organism>
<keyword evidence="6 11" id="KW-0798">TonB box</keyword>
<keyword evidence="8 15" id="KW-0675">Receptor</keyword>